<evidence type="ECO:0000313" key="1">
    <source>
        <dbReference type="EMBL" id="KAJ4704468.1"/>
    </source>
</evidence>
<reference evidence="1 2" key="1">
    <citation type="journal article" date="2023" name="Science">
        <title>Complex scaffold remodeling in plant triterpene biosynthesis.</title>
        <authorList>
            <person name="De La Pena R."/>
            <person name="Hodgson H."/>
            <person name="Liu J.C."/>
            <person name="Stephenson M.J."/>
            <person name="Martin A.C."/>
            <person name="Owen C."/>
            <person name="Harkess A."/>
            <person name="Leebens-Mack J."/>
            <person name="Jimenez L.E."/>
            <person name="Osbourn A."/>
            <person name="Sattely E.S."/>
        </authorList>
    </citation>
    <scope>NUCLEOTIDE SEQUENCE [LARGE SCALE GENOMIC DNA]</scope>
    <source>
        <strain evidence="2">cv. JPN11</strain>
        <tissue evidence="1">Leaf</tissue>
    </source>
</reference>
<name>A0ACC1X1K0_MELAZ</name>
<dbReference type="Proteomes" id="UP001164539">
    <property type="component" value="Chromosome 12"/>
</dbReference>
<keyword evidence="2" id="KW-1185">Reference proteome</keyword>
<comment type="caution">
    <text evidence="1">The sequence shown here is derived from an EMBL/GenBank/DDBJ whole genome shotgun (WGS) entry which is preliminary data.</text>
</comment>
<gene>
    <name evidence="1" type="ORF">OWV82_021371</name>
</gene>
<sequence>MKHQFWNSKWFLLYLLQGIHLLWLTSGLESAVNEADKLDLLDFKQRITQDPLQIMSSWNDSVHFCNWVGVKCNSSHGRVINLNLELGRLVGSIPPSIGNLTYLTGINLHNNGFHGKVSQKIGCLQQLQDLNKTFNYFSGVITKARKIIKNVNKEHRNLSWFTNDVLATSTSRREESFIDLEKYRLQIRL</sequence>
<evidence type="ECO:0000313" key="2">
    <source>
        <dbReference type="Proteomes" id="UP001164539"/>
    </source>
</evidence>
<accession>A0ACC1X1K0</accession>
<keyword evidence="1" id="KW-0418">Kinase</keyword>
<proteinExistence type="predicted"/>
<protein>
    <submittedName>
        <fullName evidence="1">Leucine-rich repeat protein kinase family protein</fullName>
    </submittedName>
</protein>
<dbReference type="EMBL" id="CM051405">
    <property type="protein sequence ID" value="KAJ4704468.1"/>
    <property type="molecule type" value="Genomic_DNA"/>
</dbReference>
<keyword evidence="1" id="KW-0808">Transferase</keyword>
<organism evidence="1 2">
    <name type="scientific">Melia azedarach</name>
    <name type="common">Chinaberry tree</name>
    <dbReference type="NCBI Taxonomy" id="155640"/>
    <lineage>
        <taxon>Eukaryota</taxon>
        <taxon>Viridiplantae</taxon>
        <taxon>Streptophyta</taxon>
        <taxon>Embryophyta</taxon>
        <taxon>Tracheophyta</taxon>
        <taxon>Spermatophyta</taxon>
        <taxon>Magnoliopsida</taxon>
        <taxon>eudicotyledons</taxon>
        <taxon>Gunneridae</taxon>
        <taxon>Pentapetalae</taxon>
        <taxon>rosids</taxon>
        <taxon>malvids</taxon>
        <taxon>Sapindales</taxon>
        <taxon>Meliaceae</taxon>
        <taxon>Melia</taxon>
    </lineage>
</organism>